<evidence type="ECO:0000259" key="6">
    <source>
        <dbReference type="PROSITE" id="PS50043"/>
    </source>
</evidence>
<reference evidence="8 9" key="1">
    <citation type="journal article" date="2016" name="Genome Announc.">
        <title>Draft Genome Sequence of Planomonospora sphaerica JCM9374, a Rare Actinomycete.</title>
        <authorList>
            <person name="Dohra H."/>
            <person name="Suzuki T."/>
            <person name="Inoue Y."/>
            <person name="Kodani S."/>
        </authorList>
    </citation>
    <scope>NUCLEOTIDE SEQUENCE [LARGE SCALE GENOMIC DNA]</scope>
    <source>
        <strain evidence="8 9">JCM 9374</strain>
    </source>
</reference>
<comment type="caution">
    <text evidence="8">The sequence shown here is derived from an EMBL/GenBank/DDBJ whole genome shotgun (WGS) entry which is preliminary data.</text>
</comment>
<keyword evidence="9" id="KW-1185">Reference proteome</keyword>
<dbReference type="CDD" id="cd17535">
    <property type="entry name" value="REC_NarL-like"/>
    <property type="match status" value="1"/>
</dbReference>
<dbReference type="SMART" id="SM00448">
    <property type="entry name" value="REC"/>
    <property type="match status" value="1"/>
</dbReference>
<evidence type="ECO:0000313" key="8">
    <source>
        <dbReference type="EMBL" id="GAT70045.1"/>
    </source>
</evidence>
<dbReference type="PROSITE" id="PS50110">
    <property type="entry name" value="RESPONSE_REGULATORY"/>
    <property type="match status" value="1"/>
</dbReference>
<organism evidence="8 9">
    <name type="scientific">Planomonospora sphaerica</name>
    <dbReference type="NCBI Taxonomy" id="161355"/>
    <lineage>
        <taxon>Bacteria</taxon>
        <taxon>Bacillati</taxon>
        <taxon>Actinomycetota</taxon>
        <taxon>Actinomycetes</taxon>
        <taxon>Streptosporangiales</taxon>
        <taxon>Streptosporangiaceae</taxon>
        <taxon>Planomonospora</taxon>
    </lineage>
</organism>
<dbReference type="GO" id="GO:0006355">
    <property type="term" value="P:regulation of DNA-templated transcription"/>
    <property type="evidence" value="ECO:0007669"/>
    <property type="project" value="InterPro"/>
</dbReference>
<feature type="modified residue" description="4-aspartylphosphate" evidence="5">
    <location>
        <position position="60"/>
    </location>
</feature>
<proteinExistence type="predicted"/>
<dbReference type="PROSITE" id="PS50043">
    <property type="entry name" value="HTH_LUXR_2"/>
    <property type="match status" value="1"/>
</dbReference>
<keyword evidence="4" id="KW-0804">Transcription</keyword>
<evidence type="ECO:0000256" key="1">
    <source>
        <dbReference type="ARBA" id="ARBA00022553"/>
    </source>
</evidence>
<dbReference type="InterPro" id="IPR000792">
    <property type="entry name" value="Tscrpt_reg_LuxR_C"/>
</dbReference>
<reference evidence="9" key="2">
    <citation type="submission" date="2016-04" db="EMBL/GenBank/DDBJ databases">
        <title>Planomonospora sphaerica JCM9374 whole genome shotgun sequence.</title>
        <authorList>
            <person name="Suzuki T."/>
            <person name="Dohra H."/>
            <person name="Kodani S."/>
        </authorList>
    </citation>
    <scope>NUCLEOTIDE SEQUENCE [LARGE SCALE GENOMIC DNA]</scope>
    <source>
        <strain evidence="9">JCM 9374</strain>
    </source>
</reference>
<evidence type="ECO:0000256" key="5">
    <source>
        <dbReference type="PROSITE-ProRule" id="PRU00169"/>
    </source>
</evidence>
<dbReference type="PANTHER" id="PTHR43214">
    <property type="entry name" value="TWO-COMPONENT RESPONSE REGULATOR"/>
    <property type="match status" value="1"/>
</dbReference>
<dbReference type="GO" id="GO:0000160">
    <property type="term" value="P:phosphorelay signal transduction system"/>
    <property type="evidence" value="ECO:0007669"/>
    <property type="project" value="InterPro"/>
</dbReference>
<keyword evidence="1 5" id="KW-0597">Phosphoprotein</keyword>
<sequence>MTPMPVPVRVLVADDQDMVRTALRMMIERRADLAVVGEAASGEEAVTAAFELRPDVVLMDVRMPGLTGVEAAGRILGEWPHQGPRPRVLMLTTFDLDEYVYASLRAGASGFVLKNTSPDRLADAVRAVAAGEAALAPTVTRRIIGAVTALPPALLTRAQEPATGVPGLTGGAADPAVQAPTAAIGTPPADPRSEAVRRIGDLTARELEVLLLVARGMSNTRIARSLGLSEAGVKSRVNRILVRLGLENRVQAAILAHEAGLAAPLPPHLSVPD</sequence>
<dbReference type="Pfam" id="PF00196">
    <property type="entry name" value="GerE"/>
    <property type="match status" value="1"/>
</dbReference>
<feature type="domain" description="HTH luxR-type" evidence="6">
    <location>
        <begin position="195"/>
        <end position="260"/>
    </location>
</feature>
<dbReference type="Proteomes" id="UP000077701">
    <property type="component" value="Unassembled WGS sequence"/>
</dbReference>
<dbReference type="SMART" id="SM00421">
    <property type="entry name" value="HTH_LUXR"/>
    <property type="match status" value="1"/>
</dbReference>
<dbReference type="InterPro" id="IPR001789">
    <property type="entry name" value="Sig_transdc_resp-reg_receiver"/>
</dbReference>
<dbReference type="PRINTS" id="PR00038">
    <property type="entry name" value="HTHLUXR"/>
</dbReference>
<dbReference type="EMBL" id="BDCX01000015">
    <property type="protein sequence ID" value="GAT70045.1"/>
    <property type="molecule type" value="Genomic_DNA"/>
</dbReference>
<evidence type="ECO:0000256" key="4">
    <source>
        <dbReference type="ARBA" id="ARBA00023163"/>
    </source>
</evidence>
<dbReference type="InterPro" id="IPR039420">
    <property type="entry name" value="WalR-like"/>
</dbReference>
<dbReference type="SUPFAM" id="SSF46894">
    <property type="entry name" value="C-terminal effector domain of the bipartite response regulators"/>
    <property type="match status" value="1"/>
</dbReference>
<gene>
    <name evidence="8" type="ORF">PS9374_05725</name>
</gene>
<name>A0A161LPJ9_9ACTN</name>
<keyword evidence="3" id="KW-0238">DNA-binding</keyword>
<dbReference type="STRING" id="161355.PS9374_05725"/>
<dbReference type="AlphaFoldDB" id="A0A161LPJ9"/>
<dbReference type="SUPFAM" id="SSF52172">
    <property type="entry name" value="CheY-like"/>
    <property type="match status" value="1"/>
</dbReference>
<accession>A0A161LPJ9</accession>
<dbReference type="InterPro" id="IPR058245">
    <property type="entry name" value="NreC/VraR/RcsB-like_REC"/>
</dbReference>
<protein>
    <submittedName>
        <fullName evidence="8">LuxR family transcriptional regulator</fullName>
    </submittedName>
</protein>
<evidence type="ECO:0000313" key="9">
    <source>
        <dbReference type="Proteomes" id="UP000077701"/>
    </source>
</evidence>
<dbReference type="Gene3D" id="3.40.50.2300">
    <property type="match status" value="1"/>
</dbReference>
<evidence type="ECO:0000256" key="3">
    <source>
        <dbReference type="ARBA" id="ARBA00023125"/>
    </source>
</evidence>
<keyword evidence="2" id="KW-0805">Transcription regulation</keyword>
<dbReference type="PANTHER" id="PTHR43214:SF24">
    <property type="entry name" value="TRANSCRIPTIONAL REGULATORY PROTEIN NARL-RELATED"/>
    <property type="match status" value="1"/>
</dbReference>
<dbReference type="CDD" id="cd06170">
    <property type="entry name" value="LuxR_C_like"/>
    <property type="match status" value="1"/>
</dbReference>
<dbReference type="InterPro" id="IPR016032">
    <property type="entry name" value="Sig_transdc_resp-reg_C-effctor"/>
</dbReference>
<dbReference type="Pfam" id="PF00072">
    <property type="entry name" value="Response_reg"/>
    <property type="match status" value="1"/>
</dbReference>
<evidence type="ECO:0000256" key="2">
    <source>
        <dbReference type="ARBA" id="ARBA00023015"/>
    </source>
</evidence>
<dbReference type="InterPro" id="IPR011006">
    <property type="entry name" value="CheY-like_superfamily"/>
</dbReference>
<evidence type="ECO:0000259" key="7">
    <source>
        <dbReference type="PROSITE" id="PS50110"/>
    </source>
</evidence>
<feature type="domain" description="Response regulatory" evidence="7">
    <location>
        <begin position="9"/>
        <end position="129"/>
    </location>
</feature>
<dbReference type="GO" id="GO:0003677">
    <property type="term" value="F:DNA binding"/>
    <property type="evidence" value="ECO:0007669"/>
    <property type="project" value="UniProtKB-KW"/>
</dbReference>